<evidence type="ECO:0000313" key="1">
    <source>
        <dbReference type="EMBL" id="MBO1080797.1"/>
    </source>
</evidence>
<gene>
    <name evidence="1" type="ORF">IAI61_17270</name>
</gene>
<dbReference type="SUPFAM" id="SSF53474">
    <property type="entry name" value="alpha/beta-Hydrolases"/>
    <property type="match status" value="1"/>
</dbReference>
<organism evidence="1 2">
    <name type="scientific">Roseomonas haemaphysalidis</name>
    <dbReference type="NCBI Taxonomy" id="2768162"/>
    <lineage>
        <taxon>Bacteria</taxon>
        <taxon>Pseudomonadati</taxon>
        <taxon>Pseudomonadota</taxon>
        <taxon>Alphaproteobacteria</taxon>
        <taxon>Acetobacterales</taxon>
        <taxon>Roseomonadaceae</taxon>
        <taxon>Roseomonas</taxon>
    </lineage>
</organism>
<protein>
    <recommendedName>
        <fullName evidence="3">Alpha/beta hydrolase</fullName>
    </recommendedName>
</protein>
<reference evidence="1 2" key="1">
    <citation type="submission" date="2020-09" db="EMBL/GenBank/DDBJ databases">
        <title>Roseomonas.</title>
        <authorList>
            <person name="Zhu W."/>
        </authorList>
    </citation>
    <scope>NUCLEOTIDE SEQUENCE [LARGE SCALE GENOMIC DNA]</scope>
    <source>
        <strain evidence="1 2">573</strain>
    </source>
</reference>
<dbReference type="Gene3D" id="3.40.50.1820">
    <property type="entry name" value="alpha/beta hydrolase"/>
    <property type="match status" value="1"/>
</dbReference>
<evidence type="ECO:0000313" key="2">
    <source>
        <dbReference type="Proteomes" id="UP001518989"/>
    </source>
</evidence>
<proteinExistence type="predicted"/>
<dbReference type="EMBL" id="JACTNG010000010">
    <property type="protein sequence ID" value="MBO1080797.1"/>
    <property type="molecule type" value="Genomic_DNA"/>
</dbReference>
<accession>A0ABS3KTJ8</accession>
<keyword evidence="2" id="KW-1185">Reference proteome</keyword>
<evidence type="ECO:0008006" key="3">
    <source>
        <dbReference type="Google" id="ProtNLM"/>
    </source>
</evidence>
<name>A0ABS3KTJ8_9PROT</name>
<comment type="caution">
    <text evidence="1">The sequence shown here is derived from an EMBL/GenBank/DDBJ whole genome shotgun (WGS) entry which is preliminary data.</text>
</comment>
<sequence>MPALRGRRVLLAYGLAGEANRLLAPVGFNYMGAQLRWLRSCGADARVVPVPTTAPVAANAQRLAAAIQASPGRCLVVAHSKGGLEALEALLDPAVAAQCDGLLAFQSPFAGSPMADAFLRRRLLHRPTRWLAWLLRAGDMGGLPDLTVGGRAAWMAAHAAPLRALLGQVPVLCVASSLQPETATGQDRMCLPLVRWMHQRGQGPNDALVSVASALLPGARHLVLPGSHHGLVTTGPGRDPVGVLRRALPLLLSPVPAPLPAIPLPSGS</sequence>
<dbReference type="Proteomes" id="UP001518989">
    <property type="component" value="Unassembled WGS sequence"/>
</dbReference>
<dbReference type="RefSeq" id="WP_207418973.1">
    <property type="nucleotide sequence ID" value="NZ_CP061177.1"/>
</dbReference>
<dbReference type="InterPro" id="IPR029058">
    <property type="entry name" value="AB_hydrolase_fold"/>
</dbReference>